<reference evidence="1" key="2">
    <citation type="journal article" date="2015" name="Data Brief">
        <title>Shoot transcriptome of the giant reed, Arundo donax.</title>
        <authorList>
            <person name="Barrero R.A."/>
            <person name="Guerrero F.D."/>
            <person name="Moolhuijzen P."/>
            <person name="Goolsby J.A."/>
            <person name="Tidwell J."/>
            <person name="Bellgard S.E."/>
            <person name="Bellgard M.I."/>
        </authorList>
    </citation>
    <scope>NUCLEOTIDE SEQUENCE</scope>
    <source>
        <tissue evidence="1">Shoot tissue taken approximately 20 cm above the soil surface</tissue>
    </source>
</reference>
<dbReference type="EMBL" id="GBRH01202080">
    <property type="protein sequence ID" value="JAD95815.1"/>
    <property type="molecule type" value="Transcribed_RNA"/>
</dbReference>
<dbReference type="EMBL" id="GBRH01174877">
    <property type="protein sequence ID" value="JAE23019.1"/>
    <property type="molecule type" value="Transcribed_RNA"/>
</dbReference>
<sequence length="80" mass="8896">MIAPEAAKLSLQRVLICDIQFFHIILDYPGLQSNNRKLDNSAPKNAVSYPTPVSIPEQVFNLLAKKAHFPPKQNAVSIPQ</sequence>
<organism evidence="1">
    <name type="scientific">Arundo donax</name>
    <name type="common">Giant reed</name>
    <name type="synonym">Donax arundinaceus</name>
    <dbReference type="NCBI Taxonomy" id="35708"/>
    <lineage>
        <taxon>Eukaryota</taxon>
        <taxon>Viridiplantae</taxon>
        <taxon>Streptophyta</taxon>
        <taxon>Embryophyta</taxon>
        <taxon>Tracheophyta</taxon>
        <taxon>Spermatophyta</taxon>
        <taxon>Magnoliopsida</taxon>
        <taxon>Liliopsida</taxon>
        <taxon>Poales</taxon>
        <taxon>Poaceae</taxon>
        <taxon>PACMAD clade</taxon>
        <taxon>Arundinoideae</taxon>
        <taxon>Arundineae</taxon>
        <taxon>Arundo</taxon>
    </lineage>
</organism>
<reference evidence="1" key="1">
    <citation type="submission" date="2014-09" db="EMBL/GenBank/DDBJ databases">
        <authorList>
            <person name="Magalhaes I.L.F."/>
            <person name="Oliveira U."/>
            <person name="Santos F.R."/>
            <person name="Vidigal T.H.D.A."/>
            <person name="Brescovit A.D."/>
            <person name="Santos A.J."/>
        </authorList>
    </citation>
    <scope>NUCLEOTIDE SEQUENCE</scope>
    <source>
        <tissue evidence="1">Shoot tissue taken approximately 20 cm above the soil surface</tissue>
    </source>
</reference>
<accession>A0A0A9GHV1</accession>
<protein>
    <submittedName>
        <fullName evidence="1">Uncharacterized protein</fullName>
    </submittedName>
</protein>
<name>A0A0A9GHV1_ARUDO</name>
<dbReference type="AlphaFoldDB" id="A0A0A9GHV1"/>
<evidence type="ECO:0000313" key="1">
    <source>
        <dbReference type="EMBL" id="JAE23019.1"/>
    </source>
</evidence>
<proteinExistence type="predicted"/>